<name>D6Z5S9_DESAT</name>
<dbReference type="eggNOG" id="COG2271">
    <property type="taxonomic scope" value="Bacteria"/>
</dbReference>
<feature type="domain" description="Major facilitator superfamily (MFS) profile" evidence="6">
    <location>
        <begin position="1"/>
        <end position="400"/>
    </location>
</feature>
<dbReference type="InterPro" id="IPR010645">
    <property type="entry name" value="MFS_4"/>
</dbReference>
<feature type="region of interest" description="Disordered" evidence="4">
    <location>
        <begin position="193"/>
        <end position="213"/>
    </location>
</feature>
<feature type="transmembrane region" description="Helical" evidence="5">
    <location>
        <begin position="74"/>
        <end position="92"/>
    </location>
</feature>
<feature type="transmembrane region" description="Helical" evidence="5">
    <location>
        <begin position="290"/>
        <end position="307"/>
    </location>
</feature>
<evidence type="ECO:0000259" key="6">
    <source>
        <dbReference type="PROSITE" id="PS50850"/>
    </source>
</evidence>
<sequence>MIHYGWYIVLAGTFCVFACLGLARFALGMILPGMGQGLDLSYSQMGLVGTMNFVGYLAAVLFCGALADRLGYRLLITLALTLIGLTMILIGFSNSLAIILLLYMLCGMGSGAANVPVMGLISHWFHRRQRGRATGFVVIGSGFAILLSGWLIPQINRLAGPELGWRLSWQVLGLLVLAIALLCLAIMRNSPQEKGLRPYGEQTGADGLPRPGDESNRITPKIIAHLGAIYFLFGYTYVIYTTFIVTTLINEHGFAPTTAGYFWAVVGVLSLLSGPVFGTMSDRIGRKKTLALVFAIQTTAYLLVAAGPPPALLLLSVCLFGLVAWSIPSIIAAMVGDYAGPQQAARIFGLVTFIFAIGQIAGPAMAGIMAEKTGSFGGSFLMAGLCTILGLLLALRLKPV</sequence>
<dbReference type="InterPro" id="IPR020846">
    <property type="entry name" value="MFS_dom"/>
</dbReference>
<feature type="transmembrane region" description="Helical" evidence="5">
    <location>
        <begin position="7"/>
        <end position="27"/>
    </location>
</feature>
<feature type="transmembrane region" description="Helical" evidence="5">
    <location>
        <begin position="47"/>
        <end position="67"/>
    </location>
</feature>
<dbReference type="OrthoDB" id="9797953at2"/>
<organism evidence="7 8">
    <name type="scientific">Desulfurivibrio alkaliphilus (strain DSM 19089 / UNIQEM U267 / AHT2)</name>
    <dbReference type="NCBI Taxonomy" id="589865"/>
    <lineage>
        <taxon>Bacteria</taxon>
        <taxon>Pseudomonadati</taxon>
        <taxon>Thermodesulfobacteriota</taxon>
        <taxon>Desulfobulbia</taxon>
        <taxon>Desulfobulbales</taxon>
        <taxon>Desulfobulbaceae</taxon>
        <taxon>Desulfurivibrio</taxon>
    </lineage>
</organism>
<feature type="transmembrane region" description="Helical" evidence="5">
    <location>
        <begin position="261"/>
        <end position="278"/>
    </location>
</feature>
<keyword evidence="3 5" id="KW-0472">Membrane</keyword>
<feature type="transmembrane region" description="Helical" evidence="5">
    <location>
        <begin position="227"/>
        <end position="249"/>
    </location>
</feature>
<keyword evidence="8" id="KW-1185">Reference proteome</keyword>
<evidence type="ECO:0000256" key="1">
    <source>
        <dbReference type="ARBA" id="ARBA00022692"/>
    </source>
</evidence>
<gene>
    <name evidence="7" type="ordered locus">DaAHT2_0098</name>
</gene>
<dbReference type="EMBL" id="CP001940">
    <property type="protein sequence ID" value="ADH84811.1"/>
    <property type="molecule type" value="Genomic_DNA"/>
</dbReference>
<dbReference type="InterPro" id="IPR036259">
    <property type="entry name" value="MFS_trans_sf"/>
</dbReference>
<dbReference type="KEGG" id="dak:DaAHT2_0098"/>
<feature type="transmembrane region" description="Helical" evidence="5">
    <location>
        <begin position="347"/>
        <end position="370"/>
    </location>
</feature>
<dbReference type="GO" id="GO:0005886">
    <property type="term" value="C:plasma membrane"/>
    <property type="evidence" value="ECO:0007669"/>
    <property type="project" value="TreeGrafter"/>
</dbReference>
<dbReference type="Pfam" id="PF06779">
    <property type="entry name" value="MFS_4"/>
    <property type="match status" value="1"/>
</dbReference>
<dbReference type="STRING" id="589865.DaAHT2_0098"/>
<accession>D6Z5S9</accession>
<feature type="transmembrane region" description="Helical" evidence="5">
    <location>
        <begin position="376"/>
        <end position="395"/>
    </location>
</feature>
<evidence type="ECO:0000256" key="4">
    <source>
        <dbReference type="SAM" id="MobiDB-lite"/>
    </source>
</evidence>
<evidence type="ECO:0000313" key="8">
    <source>
        <dbReference type="Proteomes" id="UP000001508"/>
    </source>
</evidence>
<evidence type="ECO:0000313" key="7">
    <source>
        <dbReference type="EMBL" id="ADH84811.1"/>
    </source>
</evidence>
<proteinExistence type="predicted"/>
<dbReference type="PANTHER" id="PTHR23537:SF1">
    <property type="entry name" value="SUGAR TRANSPORTER"/>
    <property type="match status" value="1"/>
</dbReference>
<keyword evidence="1 5" id="KW-0812">Transmembrane</keyword>
<keyword evidence="2 5" id="KW-1133">Transmembrane helix</keyword>
<reference evidence="8" key="1">
    <citation type="submission" date="2010-02" db="EMBL/GenBank/DDBJ databases">
        <title>Complete sequence of Desulfurivibrio alkaliphilus AHT2.</title>
        <authorList>
            <consortium name="US DOE Joint Genome Institute"/>
            <person name="Pitluck S."/>
            <person name="Chertkov O."/>
            <person name="Detter J.C."/>
            <person name="Han C."/>
            <person name="Tapia R."/>
            <person name="Larimer F."/>
            <person name="Land M."/>
            <person name="Hauser L."/>
            <person name="Kyrpides N."/>
            <person name="Mikhailova N."/>
            <person name="Sorokin D.Y."/>
            <person name="Muyzer G."/>
            <person name="Woyke T."/>
        </authorList>
    </citation>
    <scope>NUCLEOTIDE SEQUENCE [LARGE SCALE GENOMIC DNA]</scope>
    <source>
        <strain evidence="8">DSM 19089 / UNIQEM U267 / AHT2</strain>
    </source>
</reference>
<evidence type="ECO:0000256" key="3">
    <source>
        <dbReference type="ARBA" id="ARBA00023136"/>
    </source>
</evidence>
<feature type="transmembrane region" description="Helical" evidence="5">
    <location>
        <begin position="98"/>
        <end position="121"/>
    </location>
</feature>
<protein>
    <submittedName>
        <fullName evidence="7">Major facilitator superfamily MFS_1</fullName>
    </submittedName>
</protein>
<dbReference type="Proteomes" id="UP000001508">
    <property type="component" value="Chromosome"/>
</dbReference>
<dbReference type="PANTHER" id="PTHR23537">
    <property type="match status" value="1"/>
</dbReference>
<feature type="transmembrane region" description="Helical" evidence="5">
    <location>
        <begin position="133"/>
        <end position="152"/>
    </location>
</feature>
<dbReference type="FunCoup" id="D6Z5S9">
    <property type="interactions" value="31"/>
</dbReference>
<dbReference type="SUPFAM" id="SSF103473">
    <property type="entry name" value="MFS general substrate transporter"/>
    <property type="match status" value="1"/>
</dbReference>
<dbReference type="GO" id="GO:0022857">
    <property type="term" value="F:transmembrane transporter activity"/>
    <property type="evidence" value="ECO:0007669"/>
    <property type="project" value="InterPro"/>
</dbReference>
<evidence type="ECO:0000256" key="2">
    <source>
        <dbReference type="ARBA" id="ARBA00022989"/>
    </source>
</evidence>
<dbReference type="HOGENOM" id="CLU_001265_7_4_7"/>
<dbReference type="InParanoid" id="D6Z5S9"/>
<dbReference type="Gene3D" id="1.20.1250.20">
    <property type="entry name" value="MFS general substrate transporter like domains"/>
    <property type="match status" value="2"/>
</dbReference>
<feature type="transmembrane region" description="Helical" evidence="5">
    <location>
        <begin position="167"/>
        <end position="187"/>
    </location>
</feature>
<feature type="transmembrane region" description="Helical" evidence="5">
    <location>
        <begin position="313"/>
        <end position="335"/>
    </location>
</feature>
<dbReference type="PROSITE" id="PS50850">
    <property type="entry name" value="MFS"/>
    <property type="match status" value="1"/>
</dbReference>
<evidence type="ECO:0000256" key="5">
    <source>
        <dbReference type="SAM" id="Phobius"/>
    </source>
</evidence>
<dbReference type="AlphaFoldDB" id="D6Z5S9"/>
<dbReference type="RefSeq" id="WP_013162342.1">
    <property type="nucleotide sequence ID" value="NC_014216.1"/>
</dbReference>